<keyword evidence="4" id="KW-0636">Prenylation</keyword>
<evidence type="ECO:0000256" key="4">
    <source>
        <dbReference type="ARBA" id="ARBA00023289"/>
    </source>
</evidence>
<keyword evidence="9" id="KW-1185">Reference proteome</keyword>
<name>A0AAD7LSZ4_QUISA</name>
<proteinExistence type="inferred from homology"/>
<dbReference type="Proteomes" id="UP001163823">
    <property type="component" value="Chromosome 6"/>
</dbReference>
<dbReference type="Pfam" id="PF00403">
    <property type="entry name" value="HMA"/>
    <property type="match status" value="1"/>
</dbReference>
<feature type="compositionally biased region" description="Pro residues" evidence="6">
    <location>
        <begin position="128"/>
        <end position="146"/>
    </location>
</feature>
<keyword evidence="2" id="KW-0479">Metal-binding</keyword>
<reference evidence="8" key="1">
    <citation type="journal article" date="2023" name="Science">
        <title>Elucidation of the pathway for biosynthesis of saponin adjuvants from the soapbark tree.</title>
        <authorList>
            <person name="Reed J."/>
            <person name="Orme A."/>
            <person name="El-Demerdash A."/>
            <person name="Owen C."/>
            <person name="Martin L.B.B."/>
            <person name="Misra R.C."/>
            <person name="Kikuchi S."/>
            <person name="Rejzek M."/>
            <person name="Martin A.C."/>
            <person name="Harkess A."/>
            <person name="Leebens-Mack J."/>
            <person name="Louveau T."/>
            <person name="Stephenson M.J."/>
            <person name="Osbourn A."/>
        </authorList>
    </citation>
    <scope>NUCLEOTIDE SEQUENCE</scope>
    <source>
        <strain evidence="8">S10</strain>
    </source>
</reference>
<protein>
    <submittedName>
        <fullName evidence="8">Heavy metal-associated isoprenylated plant protein 21-like</fullName>
    </submittedName>
</protein>
<dbReference type="GO" id="GO:0046872">
    <property type="term" value="F:metal ion binding"/>
    <property type="evidence" value="ECO:0007669"/>
    <property type="project" value="UniProtKB-KW"/>
</dbReference>
<evidence type="ECO:0000256" key="3">
    <source>
        <dbReference type="ARBA" id="ARBA00023288"/>
    </source>
</evidence>
<feature type="domain" description="HMA" evidence="7">
    <location>
        <begin position="7"/>
        <end position="70"/>
    </location>
</feature>
<keyword evidence="1" id="KW-0488">Methylation</keyword>
<feature type="region of interest" description="Disordered" evidence="6">
    <location>
        <begin position="128"/>
        <end position="175"/>
    </location>
</feature>
<comment type="caution">
    <text evidence="8">The sequence shown here is derived from an EMBL/GenBank/DDBJ whole genome shotgun (WGS) entry which is preliminary data.</text>
</comment>
<keyword evidence="3" id="KW-0449">Lipoprotein</keyword>
<evidence type="ECO:0000313" key="9">
    <source>
        <dbReference type="Proteomes" id="UP001163823"/>
    </source>
</evidence>
<sequence length="193" mass="21329">MEYSSAEMTCELKVNVQCEACRIKVMEILQNIRGVYAITIDAEQGTVKVSGRVNPNKLLRILEKYGKHAVLKHVKFDGEVKETSNNYGQYAYTPYGMEYPYGPIFGGHAHPPEMTHYFFPPPPHPPAPPLRYPPPPRPPPPPPPGPSGAAAPRPSPPPLAQFPPAPPLSQAPRGLAPFSYHKIDDIRESCIIM</sequence>
<accession>A0AAD7LSZ4</accession>
<dbReference type="AlphaFoldDB" id="A0AAD7LSZ4"/>
<gene>
    <name evidence="8" type="ORF">O6P43_013559</name>
</gene>
<evidence type="ECO:0000256" key="2">
    <source>
        <dbReference type="ARBA" id="ARBA00022723"/>
    </source>
</evidence>
<evidence type="ECO:0000256" key="6">
    <source>
        <dbReference type="SAM" id="MobiDB-lite"/>
    </source>
</evidence>
<dbReference type="SUPFAM" id="SSF55008">
    <property type="entry name" value="HMA, heavy metal-associated domain"/>
    <property type="match status" value="1"/>
</dbReference>
<dbReference type="KEGG" id="qsa:O6P43_013559"/>
<dbReference type="PANTHER" id="PTHR45868:SF53">
    <property type="entry name" value="HYDROXYPROLINE-RICH GLYCOPROTEIN FAMILY PROTEIN"/>
    <property type="match status" value="1"/>
</dbReference>
<evidence type="ECO:0000256" key="1">
    <source>
        <dbReference type="ARBA" id="ARBA00022481"/>
    </source>
</evidence>
<dbReference type="CDD" id="cd00371">
    <property type="entry name" value="HMA"/>
    <property type="match status" value="1"/>
</dbReference>
<evidence type="ECO:0000259" key="7">
    <source>
        <dbReference type="PROSITE" id="PS50846"/>
    </source>
</evidence>
<comment type="similarity">
    <text evidence="5">Belongs to the HIPP family.</text>
</comment>
<feature type="compositionally biased region" description="Pro residues" evidence="6">
    <location>
        <begin position="153"/>
        <end position="169"/>
    </location>
</feature>
<dbReference type="PROSITE" id="PS50846">
    <property type="entry name" value="HMA_2"/>
    <property type="match status" value="1"/>
</dbReference>
<evidence type="ECO:0000256" key="5">
    <source>
        <dbReference type="ARBA" id="ARBA00024045"/>
    </source>
</evidence>
<dbReference type="InterPro" id="IPR006121">
    <property type="entry name" value="HMA_dom"/>
</dbReference>
<dbReference type="Gene3D" id="3.30.70.100">
    <property type="match status" value="1"/>
</dbReference>
<dbReference type="PANTHER" id="PTHR45868">
    <property type="entry name" value="HEAVY METAL-ASSOCIATED ISOPRENYLATED PLANT PROTEIN 33-RELATED"/>
    <property type="match status" value="1"/>
</dbReference>
<organism evidence="8 9">
    <name type="scientific">Quillaja saponaria</name>
    <name type="common">Soap bark tree</name>
    <dbReference type="NCBI Taxonomy" id="32244"/>
    <lineage>
        <taxon>Eukaryota</taxon>
        <taxon>Viridiplantae</taxon>
        <taxon>Streptophyta</taxon>
        <taxon>Embryophyta</taxon>
        <taxon>Tracheophyta</taxon>
        <taxon>Spermatophyta</taxon>
        <taxon>Magnoliopsida</taxon>
        <taxon>eudicotyledons</taxon>
        <taxon>Gunneridae</taxon>
        <taxon>Pentapetalae</taxon>
        <taxon>rosids</taxon>
        <taxon>fabids</taxon>
        <taxon>Fabales</taxon>
        <taxon>Quillajaceae</taxon>
        <taxon>Quillaja</taxon>
    </lineage>
</organism>
<evidence type="ECO:0000313" key="8">
    <source>
        <dbReference type="EMBL" id="KAJ7963633.1"/>
    </source>
</evidence>
<dbReference type="InterPro" id="IPR036163">
    <property type="entry name" value="HMA_dom_sf"/>
</dbReference>
<dbReference type="EMBL" id="JARAOO010000006">
    <property type="protein sequence ID" value="KAJ7963633.1"/>
    <property type="molecule type" value="Genomic_DNA"/>
</dbReference>